<feature type="region of interest" description="Disordered" evidence="1">
    <location>
        <begin position="34"/>
        <end position="60"/>
    </location>
</feature>
<name>A0A3P7JA63_STRVU</name>
<proteinExistence type="predicted"/>
<dbReference type="Proteomes" id="UP000270094">
    <property type="component" value="Unassembled WGS sequence"/>
</dbReference>
<evidence type="ECO:0000313" key="3">
    <source>
        <dbReference type="Proteomes" id="UP000270094"/>
    </source>
</evidence>
<reference evidence="2 3" key="1">
    <citation type="submission" date="2018-11" db="EMBL/GenBank/DDBJ databases">
        <authorList>
            <consortium name="Pathogen Informatics"/>
        </authorList>
    </citation>
    <scope>NUCLEOTIDE SEQUENCE [LARGE SCALE GENOMIC DNA]</scope>
</reference>
<dbReference type="AlphaFoldDB" id="A0A3P7JA63"/>
<accession>A0A3P7JA63</accession>
<gene>
    <name evidence="2" type="ORF">SVUK_LOCUS15234</name>
</gene>
<dbReference type="OrthoDB" id="10620710at2759"/>
<dbReference type="EMBL" id="UYYB01107847">
    <property type="protein sequence ID" value="VDM80236.1"/>
    <property type="molecule type" value="Genomic_DNA"/>
</dbReference>
<protein>
    <submittedName>
        <fullName evidence="2">Uncharacterized protein</fullName>
    </submittedName>
</protein>
<evidence type="ECO:0000313" key="2">
    <source>
        <dbReference type="EMBL" id="VDM80236.1"/>
    </source>
</evidence>
<keyword evidence="3" id="KW-1185">Reference proteome</keyword>
<sequence length="100" mass="11048">MTLADPWFRCISFIRALQCWIRLAPQGFSFKDHGDDIGTDMSEEKGPSKKDGTEETAVPFDPSKAAKAIAAGKPVKQGNVFVEYNLYDINRPLPAEGWGT</sequence>
<evidence type="ECO:0000256" key="1">
    <source>
        <dbReference type="SAM" id="MobiDB-lite"/>
    </source>
</evidence>
<feature type="compositionally biased region" description="Basic and acidic residues" evidence="1">
    <location>
        <begin position="34"/>
        <end position="53"/>
    </location>
</feature>
<organism evidence="2 3">
    <name type="scientific">Strongylus vulgaris</name>
    <name type="common">Blood worm</name>
    <dbReference type="NCBI Taxonomy" id="40348"/>
    <lineage>
        <taxon>Eukaryota</taxon>
        <taxon>Metazoa</taxon>
        <taxon>Ecdysozoa</taxon>
        <taxon>Nematoda</taxon>
        <taxon>Chromadorea</taxon>
        <taxon>Rhabditida</taxon>
        <taxon>Rhabditina</taxon>
        <taxon>Rhabditomorpha</taxon>
        <taxon>Strongyloidea</taxon>
        <taxon>Strongylidae</taxon>
        <taxon>Strongylus</taxon>
    </lineage>
</organism>